<evidence type="ECO:0000256" key="2">
    <source>
        <dbReference type="PROSITE-ProRule" id="PRU00169"/>
    </source>
</evidence>
<gene>
    <name evidence="4" type="ORF">ABIC20_002704</name>
</gene>
<feature type="modified residue" description="4-aspartylphosphate" evidence="2">
    <location>
        <position position="62"/>
    </location>
</feature>
<dbReference type="Proteomes" id="UP001549119">
    <property type="component" value="Unassembled WGS sequence"/>
</dbReference>
<dbReference type="Gene3D" id="3.40.50.2300">
    <property type="match status" value="1"/>
</dbReference>
<dbReference type="InterPro" id="IPR011006">
    <property type="entry name" value="CheY-like_superfamily"/>
</dbReference>
<dbReference type="Pfam" id="PF00072">
    <property type="entry name" value="Response_reg"/>
    <property type="match status" value="1"/>
</dbReference>
<dbReference type="SUPFAM" id="SSF52172">
    <property type="entry name" value="CheY-like"/>
    <property type="match status" value="1"/>
</dbReference>
<dbReference type="EMBL" id="JBEPNW010000002">
    <property type="protein sequence ID" value="MET3865395.1"/>
    <property type="molecule type" value="Genomic_DNA"/>
</dbReference>
<protein>
    <submittedName>
        <fullName evidence="4">DNA-binding response OmpR family regulator</fullName>
    </submittedName>
</protein>
<organism evidence="4 5">
    <name type="scientific">Methylobacterium radiotolerans</name>
    <dbReference type="NCBI Taxonomy" id="31998"/>
    <lineage>
        <taxon>Bacteria</taxon>
        <taxon>Pseudomonadati</taxon>
        <taxon>Pseudomonadota</taxon>
        <taxon>Alphaproteobacteria</taxon>
        <taxon>Hyphomicrobiales</taxon>
        <taxon>Methylobacteriaceae</taxon>
        <taxon>Methylobacterium</taxon>
    </lineage>
</organism>
<keyword evidence="4" id="KW-0238">DNA-binding</keyword>
<evidence type="ECO:0000313" key="4">
    <source>
        <dbReference type="EMBL" id="MET3865395.1"/>
    </source>
</evidence>
<keyword evidence="5" id="KW-1185">Reference proteome</keyword>
<dbReference type="PROSITE" id="PS50110">
    <property type="entry name" value="RESPONSE_REGULATORY"/>
    <property type="match status" value="1"/>
</dbReference>
<dbReference type="RefSeq" id="WP_012321757.1">
    <property type="nucleotide sequence ID" value="NZ_BJXP01000029.1"/>
</dbReference>
<comment type="caution">
    <text evidence="4">The sequence shown here is derived from an EMBL/GenBank/DDBJ whole genome shotgun (WGS) entry which is preliminary data.</text>
</comment>
<evidence type="ECO:0000313" key="5">
    <source>
        <dbReference type="Proteomes" id="UP001549119"/>
    </source>
</evidence>
<accession>A0ABV2NG63</accession>
<dbReference type="InterPro" id="IPR001789">
    <property type="entry name" value="Sig_transdc_resp-reg_receiver"/>
</dbReference>
<feature type="domain" description="Response regulatory" evidence="3">
    <location>
        <begin position="12"/>
        <end position="123"/>
    </location>
</feature>
<evidence type="ECO:0000256" key="1">
    <source>
        <dbReference type="ARBA" id="ARBA00022553"/>
    </source>
</evidence>
<keyword evidence="1 2" id="KW-0597">Phosphoprotein</keyword>
<evidence type="ECO:0000259" key="3">
    <source>
        <dbReference type="PROSITE" id="PS50110"/>
    </source>
</evidence>
<dbReference type="GeneID" id="6140914"/>
<dbReference type="SMART" id="SM00448">
    <property type="entry name" value="REC"/>
    <property type="match status" value="1"/>
</dbReference>
<dbReference type="PANTHER" id="PTHR44591:SF24">
    <property type="entry name" value="PROTEIN-GLUTAMATE METHYLESTERASE_PROTEIN-GLUTAMINE GLUTAMINASE 1"/>
    <property type="match status" value="1"/>
</dbReference>
<sequence>MPEAVPPLSGCRVLVVEDEYLIASEVKRWLRSAGAEVIGPVSRADLALDLIAERKPDAAVLDVNLGDGDTVYPVADRLGVLGVPYLFATGDVRVSGASAGASRPILEKPFVASELVRALTKLVAVP</sequence>
<name>A0ABV2NG63_9HYPH</name>
<proteinExistence type="predicted"/>
<reference evidence="4 5" key="1">
    <citation type="submission" date="2024-06" db="EMBL/GenBank/DDBJ databases">
        <title>Genomics of switchgrass bacterial isolates.</title>
        <authorList>
            <person name="Shade A."/>
        </authorList>
    </citation>
    <scope>NUCLEOTIDE SEQUENCE [LARGE SCALE GENOMIC DNA]</scope>
    <source>
        <strain evidence="4 5">PvP084</strain>
    </source>
</reference>
<dbReference type="GO" id="GO:0003677">
    <property type="term" value="F:DNA binding"/>
    <property type="evidence" value="ECO:0007669"/>
    <property type="project" value="UniProtKB-KW"/>
</dbReference>
<dbReference type="PANTHER" id="PTHR44591">
    <property type="entry name" value="STRESS RESPONSE REGULATOR PROTEIN 1"/>
    <property type="match status" value="1"/>
</dbReference>
<dbReference type="InterPro" id="IPR050595">
    <property type="entry name" value="Bact_response_regulator"/>
</dbReference>